<dbReference type="InterPro" id="IPR036942">
    <property type="entry name" value="Beta-barrel_TonB_sf"/>
</dbReference>
<dbReference type="PROSITE" id="PS52016">
    <property type="entry name" value="TONB_DEPENDENT_REC_3"/>
    <property type="match status" value="1"/>
</dbReference>
<dbReference type="Gene3D" id="2.60.40.1120">
    <property type="entry name" value="Carboxypeptidase-like, regulatory domain"/>
    <property type="match status" value="1"/>
</dbReference>
<dbReference type="PANTHER" id="PTHR30069:SF40">
    <property type="entry name" value="TONB-DEPENDENT RECEPTOR NMB0964-RELATED"/>
    <property type="match status" value="1"/>
</dbReference>
<dbReference type="Gene3D" id="2.40.170.20">
    <property type="entry name" value="TonB-dependent receptor, beta-barrel domain"/>
    <property type="match status" value="1"/>
</dbReference>
<dbReference type="Pfam" id="PF13715">
    <property type="entry name" value="CarbopepD_reg_2"/>
    <property type="match status" value="1"/>
</dbReference>
<evidence type="ECO:0000256" key="2">
    <source>
        <dbReference type="ARBA" id="ARBA00022448"/>
    </source>
</evidence>
<reference evidence="12 13" key="1">
    <citation type="submission" date="2018-10" db="EMBL/GenBank/DDBJ databases">
        <title>Genomic Encyclopedia of Archaeal and Bacterial Type Strains, Phase II (KMG-II): from individual species to whole genera.</title>
        <authorList>
            <person name="Goeker M."/>
        </authorList>
    </citation>
    <scope>NUCLEOTIDE SEQUENCE [LARGE SCALE GENOMIC DNA]</scope>
    <source>
        <strain evidence="12 13">DSM 19839</strain>
    </source>
</reference>
<keyword evidence="2 9" id="KW-0813">Transport</keyword>
<dbReference type="InterPro" id="IPR012910">
    <property type="entry name" value="Plug_dom"/>
</dbReference>
<evidence type="ECO:0000256" key="1">
    <source>
        <dbReference type="ARBA" id="ARBA00004571"/>
    </source>
</evidence>
<dbReference type="GO" id="GO:0044718">
    <property type="term" value="P:siderophore transmembrane transport"/>
    <property type="evidence" value="ECO:0007669"/>
    <property type="project" value="TreeGrafter"/>
</dbReference>
<dbReference type="SUPFAM" id="SSF56935">
    <property type="entry name" value="Porins"/>
    <property type="match status" value="1"/>
</dbReference>
<organism evidence="12 13">
    <name type="scientific">Gillisia mitskevichiae</name>
    <dbReference type="NCBI Taxonomy" id="270921"/>
    <lineage>
        <taxon>Bacteria</taxon>
        <taxon>Pseudomonadati</taxon>
        <taxon>Bacteroidota</taxon>
        <taxon>Flavobacteriia</taxon>
        <taxon>Flavobacteriales</taxon>
        <taxon>Flavobacteriaceae</taxon>
        <taxon>Gillisia</taxon>
    </lineage>
</organism>
<evidence type="ECO:0000313" key="12">
    <source>
        <dbReference type="EMBL" id="RKS55517.1"/>
    </source>
</evidence>
<dbReference type="SUPFAM" id="SSF49464">
    <property type="entry name" value="Carboxypeptidase regulatory domain-like"/>
    <property type="match status" value="1"/>
</dbReference>
<comment type="subcellular location">
    <subcellularLocation>
        <location evidence="1 9">Cell outer membrane</location>
        <topology evidence="1 9">Multi-pass membrane protein</topology>
    </subcellularLocation>
</comment>
<dbReference type="InterPro" id="IPR037066">
    <property type="entry name" value="Plug_dom_sf"/>
</dbReference>
<dbReference type="Proteomes" id="UP000276282">
    <property type="component" value="Unassembled WGS sequence"/>
</dbReference>
<keyword evidence="7 9" id="KW-0472">Membrane</keyword>
<evidence type="ECO:0000256" key="10">
    <source>
        <dbReference type="SAM" id="SignalP"/>
    </source>
</evidence>
<dbReference type="Gene3D" id="2.170.130.10">
    <property type="entry name" value="TonB-dependent receptor, plug domain"/>
    <property type="match status" value="1"/>
</dbReference>
<dbReference type="GO" id="GO:0009279">
    <property type="term" value="C:cell outer membrane"/>
    <property type="evidence" value="ECO:0007669"/>
    <property type="project" value="UniProtKB-SubCell"/>
</dbReference>
<name>A0A495PY23_9FLAO</name>
<sequence>MRRLLALALFLTTATIFAQGTLTGTVMDSDMNAPLPGATVMVVGTNNGTTTDFDGKFSLNVKAASGTVEISFIGFEKKSMQFVVANGATKDLGSIVLNADANALDEIVVTSFSLAIDRKTPVAVSTISAEKIETKIGNQEFPEILKSTPGVYATKSGGGFGDAELRLRGFNSENIAVMINGVPVNDMENGRVYWSNWAGLTDVTRTMQVQRGLGASKVAVPSIGGTVNIVTKSTDMEEGGNVFGSVGNDGLQKFGFTVSTGKSDNGWAATIAASKTSGERFADGLQFEGYSYFVNVAKEINEDHLLSLTAFGAPQRHGQRETQYSIEDYQRSDRDIKFNGDWGYKNGEVVNVQDNFYHKPQISLNHYWNISDKTDLSTAAYVSFGTGGGGGYTGDANLRNATGSAYRFADYQPLQLDRVQAENAANGADGSGTILYDSRNDHNWYGALSTLTTKITDDIELSGGVDLRYYKGKHFREVKDLLGGQYWADNNNDNNPNNLTQVGDKMAYNNDGVVLWEGLFAQAEYSRDDLSAFISVAASNTSYKRIDYFQYLDSDPNQETDFVNFFGYSAKGGANYNVSSKSNFFANVGYFEKAPFLNAVFLNNTNEINEGAENQKIFSAELGYGFRTADFRANVNIYRTSWQDRTFIKSIQGQGDEFFTANILGVDAIHQGLEIDLDYRATDRLTLTAMASIGDYQWANDVTDVVIFDENNDPINADDPIDIYIKDTPVGDAAQTTMALGVNYEVFPRTYLRADFTYNDRYFADFEPTDRTTPDVADPWQAPDYGLLDFGVTHKFEFGPFDATLNANLFNALDTEYIADARDGRDHDANSASVWYGFGRTYTVGAKIKF</sequence>
<feature type="domain" description="TonB-dependent receptor plug" evidence="11">
    <location>
        <begin position="118"/>
        <end position="225"/>
    </location>
</feature>
<comment type="caution">
    <text evidence="12">The sequence shown here is derived from an EMBL/GenBank/DDBJ whole genome shotgun (WGS) entry which is preliminary data.</text>
</comment>
<keyword evidence="12" id="KW-0675">Receptor</keyword>
<comment type="similarity">
    <text evidence="9">Belongs to the TonB-dependent receptor family.</text>
</comment>
<evidence type="ECO:0000256" key="6">
    <source>
        <dbReference type="ARBA" id="ARBA00023077"/>
    </source>
</evidence>
<dbReference type="OrthoDB" id="1453181at2"/>
<dbReference type="InterPro" id="IPR008969">
    <property type="entry name" value="CarboxyPept-like_regulatory"/>
</dbReference>
<evidence type="ECO:0000313" key="13">
    <source>
        <dbReference type="Proteomes" id="UP000276282"/>
    </source>
</evidence>
<keyword evidence="3 9" id="KW-1134">Transmembrane beta strand</keyword>
<proteinExistence type="inferred from homology"/>
<dbReference type="RefSeq" id="WP_121344328.1">
    <property type="nucleotide sequence ID" value="NZ_RBLG01000001.1"/>
</dbReference>
<keyword evidence="5 10" id="KW-0732">Signal</keyword>
<evidence type="ECO:0000256" key="9">
    <source>
        <dbReference type="PROSITE-ProRule" id="PRU01360"/>
    </source>
</evidence>
<evidence type="ECO:0000256" key="4">
    <source>
        <dbReference type="ARBA" id="ARBA00022692"/>
    </source>
</evidence>
<evidence type="ECO:0000259" key="11">
    <source>
        <dbReference type="Pfam" id="PF07715"/>
    </source>
</evidence>
<protein>
    <submittedName>
        <fullName evidence="12">Outer membrane receptor protein involved in Fe transport</fullName>
    </submittedName>
</protein>
<keyword evidence="6" id="KW-0798">TonB box</keyword>
<dbReference type="EMBL" id="RBLG01000001">
    <property type="protein sequence ID" value="RKS55517.1"/>
    <property type="molecule type" value="Genomic_DNA"/>
</dbReference>
<evidence type="ECO:0000256" key="8">
    <source>
        <dbReference type="ARBA" id="ARBA00023237"/>
    </source>
</evidence>
<dbReference type="PANTHER" id="PTHR30069">
    <property type="entry name" value="TONB-DEPENDENT OUTER MEMBRANE RECEPTOR"/>
    <property type="match status" value="1"/>
</dbReference>
<feature type="signal peptide" evidence="10">
    <location>
        <begin position="1"/>
        <end position="18"/>
    </location>
</feature>
<dbReference type="AlphaFoldDB" id="A0A495PY23"/>
<evidence type="ECO:0000256" key="7">
    <source>
        <dbReference type="ARBA" id="ARBA00023136"/>
    </source>
</evidence>
<feature type="chain" id="PRO_5019789195" evidence="10">
    <location>
        <begin position="19"/>
        <end position="850"/>
    </location>
</feature>
<evidence type="ECO:0000256" key="3">
    <source>
        <dbReference type="ARBA" id="ARBA00022452"/>
    </source>
</evidence>
<accession>A0A495PY23</accession>
<dbReference type="Pfam" id="PF07715">
    <property type="entry name" value="Plug"/>
    <property type="match status" value="1"/>
</dbReference>
<evidence type="ECO:0000256" key="5">
    <source>
        <dbReference type="ARBA" id="ARBA00022729"/>
    </source>
</evidence>
<dbReference type="InterPro" id="IPR039426">
    <property type="entry name" value="TonB-dep_rcpt-like"/>
</dbReference>
<gene>
    <name evidence="12" type="ORF">BC962_0480</name>
</gene>
<dbReference type="GO" id="GO:0015344">
    <property type="term" value="F:siderophore uptake transmembrane transporter activity"/>
    <property type="evidence" value="ECO:0007669"/>
    <property type="project" value="TreeGrafter"/>
</dbReference>
<keyword evidence="8 9" id="KW-0998">Cell outer membrane</keyword>
<dbReference type="PROSITE" id="PS01156">
    <property type="entry name" value="TONB_DEPENDENT_REC_2"/>
    <property type="match status" value="1"/>
</dbReference>
<dbReference type="InterPro" id="IPR010917">
    <property type="entry name" value="TonB_rcpt_CS"/>
</dbReference>
<keyword evidence="13" id="KW-1185">Reference proteome</keyword>
<keyword evidence="4 9" id="KW-0812">Transmembrane</keyword>